<sequence>MNGTMPETVREALTAGDPIVFVSPHLDDAVLSCGALLKVLADACPVVVATVFTAADEPPHTYAARGFLRECAAGDASALFDARRQEDLEVLAEIGVGALHLGFPDALFRRRRMSGAVGAVAGRMLPELAHRYPTYRYDIARGRVARGDRPMIAAVGAAVAAAVADTGARLVFCPLGTGRHVDHLIARGTGAQFGRRTVYFSDFPYDQSAAADSIFLSRHGLEPWRWNQSIADKERLIHGYRTQVAGLFPDLVVPRSPETYWVAGRRRP</sequence>
<protein>
    <submittedName>
        <fullName evidence="2">GlcNAc-PI de-N-acetylase</fullName>
    </submittedName>
</protein>
<keyword evidence="3" id="KW-1185">Reference proteome</keyword>
<keyword evidence="1" id="KW-0862">Zinc</keyword>
<dbReference type="Proteomes" id="UP000598174">
    <property type="component" value="Unassembled WGS sequence"/>
</dbReference>
<comment type="caution">
    <text evidence="2">The sequence shown here is derived from an EMBL/GenBank/DDBJ whole genome shotgun (WGS) entry which is preliminary data.</text>
</comment>
<accession>A0A919J467</accession>
<dbReference type="InterPro" id="IPR003737">
    <property type="entry name" value="GlcNAc_PI_deacetylase-related"/>
</dbReference>
<dbReference type="EMBL" id="BOMM01000050">
    <property type="protein sequence ID" value="GIE13658.1"/>
    <property type="molecule type" value="Genomic_DNA"/>
</dbReference>
<dbReference type="Pfam" id="PF02585">
    <property type="entry name" value="PIG-L"/>
    <property type="match status" value="1"/>
</dbReference>
<dbReference type="AlphaFoldDB" id="A0A919J467"/>
<gene>
    <name evidence="2" type="ORF">Afe05nite_54980</name>
</gene>
<evidence type="ECO:0000313" key="3">
    <source>
        <dbReference type="Proteomes" id="UP000598174"/>
    </source>
</evidence>
<evidence type="ECO:0000313" key="2">
    <source>
        <dbReference type="EMBL" id="GIE13658.1"/>
    </source>
</evidence>
<reference evidence="2" key="1">
    <citation type="submission" date="2021-01" db="EMBL/GenBank/DDBJ databases">
        <title>Whole genome shotgun sequence of Actinoplanes ferrugineus NBRC 15555.</title>
        <authorList>
            <person name="Komaki H."/>
            <person name="Tamura T."/>
        </authorList>
    </citation>
    <scope>NUCLEOTIDE SEQUENCE</scope>
    <source>
        <strain evidence="2">NBRC 15555</strain>
    </source>
</reference>
<organism evidence="2 3">
    <name type="scientific">Paractinoplanes ferrugineus</name>
    <dbReference type="NCBI Taxonomy" id="113564"/>
    <lineage>
        <taxon>Bacteria</taxon>
        <taxon>Bacillati</taxon>
        <taxon>Actinomycetota</taxon>
        <taxon>Actinomycetes</taxon>
        <taxon>Micromonosporales</taxon>
        <taxon>Micromonosporaceae</taxon>
        <taxon>Paractinoplanes</taxon>
    </lineage>
</organism>
<proteinExistence type="predicted"/>
<dbReference type="Gene3D" id="3.40.50.10320">
    <property type="entry name" value="LmbE-like"/>
    <property type="match status" value="1"/>
</dbReference>
<dbReference type="GO" id="GO:0016137">
    <property type="term" value="P:glycoside metabolic process"/>
    <property type="evidence" value="ECO:0007669"/>
    <property type="project" value="UniProtKB-ARBA"/>
</dbReference>
<evidence type="ECO:0000256" key="1">
    <source>
        <dbReference type="ARBA" id="ARBA00022833"/>
    </source>
</evidence>
<dbReference type="SUPFAM" id="SSF102588">
    <property type="entry name" value="LmbE-like"/>
    <property type="match status" value="1"/>
</dbReference>
<dbReference type="InterPro" id="IPR024078">
    <property type="entry name" value="LmbE-like_dom_sf"/>
</dbReference>
<name>A0A919J467_9ACTN</name>